<dbReference type="Proteomes" id="UP001175226">
    <property type="component" value="Unassembled WGS sequence"/>
</dbReference>
<dbReference type="GO" id="GO:0005634">
    <property type="term" value="C:nucleus"/>
    <property type="evidence" value="ECO:0007669"/>
    <property type="project" value="UniProtKB-SubCell"/>
</dbReference>
<dbReference type="Pfam" id="PF20268">
    <property type="entry name" value="SBDS_C"/>
    <property type="match status" value="1"/>
</dbReference>
<sequence>MSKIQQPSNQIKLTNVSVVKLKKGGKRFEIACYKNKVQEWRNGVYENLLLQVIQTLIYSLARETNLDDVLQISNVFVNVSKGEVAKHGDLKKCFGTTDIPDIVTEILKKGEMQVNEKERDHDLSALRKEILNLVAEKCVDPETQRPHPVGLIDKAMTEAGFSVKQNKTAKSQVSECIKLIQSNSTLPIQRARMRVRVTMPPADGKRLREKILEGAEKVEDDETTKDEWEVVMLIDPGQFRVINEILQKECKGRGRIETMTFAATATN</sequence>
<evidence type="ECO:0000259" key="8">
    <source>
        <dbReference type="Pfam" id="PF01172"/>
    </source>
</evidence>
<comment type="similarity">
    <text evidence="3">Belongs to the SDO1/SBDS family.</text>
</comment>
<keyword evidence="5" id="KW-0690">Ribosome biogenesis</keyword>
<dbReference type="SUPFAM" id="SSF109728">
    <property type="entry name" value="Hypothetical protein AF0491, middle domain"/>
    <property type="match status" value="1"/>
</dbReference>
<dbReference type="PANTHER" id="PTHR10927:SF1">
    <property type="entry name" value="RIBOSOME MATURATION PROTEIN SBDS"/>
    <property type="match status" value="1"/>
</dbReference>
<reference evidence="11" key="1">
    <citation type="submission" date="2023-06" db="EMBL/GenBank/DDBJ databases">
        <authorList>
            <consortium name="Lawrence Berkeley National Laboratory"/>
            <person name="Ahrendt S."/>
            <person name="Sahu N."/>
            <person name="Indic B."/>
            <person name="Wong-Bajracharya J."/>
            <person name="Merenyi Z."/>
            <person name="Ke H.-M."/>
            <person name="Monk M."/>
            <person name="Kocsube S."/>
            <person name="Drula E."/>
            <person name="Lipzen A."/>
            <person name="Balint B."/>
            <person name="Henrissat B."/>
            <person name="Andreopoulos B."/>
            <person name="Martin F.M."/>
            <person name="Harder C.B."/>
            <person name="Rigling D."/>
            <person name="Ford K.L."/>
            <person name="Foster G.D."/>
            <person name="Pangilinan J."/>
            <person name="Papanicolaou A."/>
            <person name="Barry K."/>
            <person name="LaButti K."/>
            <person name="Viragh M."/>
            <person name="Koriabine M."/>
            <person name="Yan M."/>
            <person name="Riley R."/>
            <person name="Champramary S."/>
            <person name="Plett K.L."/>
            <person name="Tsai I.J."/>
            <person name="Slot J."/>
            <person name="Sipos G."/>
            <person name="Plett J."/>
            <person name="Nagy L.G."/>
            <person name="Grigoriev I.V."/>
        </authorList>
    </citation>
    <scope>NUCLEOTIDE SEQUENCE</scope>
    <source>
        <strain evidence="11">FPL87.14</strain>
    </source>
</reference>
<evidence type="ECO:0000256" key="6">
    <source>
        <dbReference type="ARBA" id="ARBA00023242"/>
    </source>
</evidence>
<dbReference type="InterPro" id="IPR039100">
    <property type="entry name" value="Sdo1/SBDS-like"/>
</dbReference>
<evidence type="ECO:0000256" key="4">
    <source>
        <dbReference type="ARBA" id="ARBA00022490"/>
    </source>
</evidence>
<evidence type="ECO:0000256" key="2">
    <source>
        <dbReference type="ARBA" id="ARBA00004496"/>
    </source>
</evidence>
<dbReference type="InterPro" id="IPR037188">
    <property type="entry name" value="Sdo1/SBDS_central_sf"/>
</dbReference>
<protein>
    <submittedName>
        <fullName evidence="11">SBDS protein C-terminal domain-containing protein</fullName>
    </submittedName>
</protein>
<comment type="caution">
    <text evidence="11">The sequence shown here is derived from an EMBL/GenBank/DDBJ whole genome shotgun (WGS) entry which is preliminary data.</text>
</comment>
<keyword evidence="4" id="KW-0963">Cytoplasm</keyword>
<evidence type="ECO:0000313" key="11">
    <source>
        <dbReference type="EMBL" id="KAK0456840.1"/>
    </source>
</evidence>
<evidence type="ECO:0000259" key="9">
    <source>
        <dbReference type="Pfam" id="PF09377"/>
    </source>
</evidence>
<comment type="subunit">
    <text evidence="7">Associates with the 60S ribosomal subunit.</text>
</comment>
<evidence type="ECO:0000256" key="5">
    <source>
        <dbReference type="ARBA" id="ARBA00022517"/>
    </source>
</evidence>
<dbReference type="AlphaFoldDB" id="A0AA39KBB8"/>
<feature type="domain" description="Ribosome maturation protein SDO1/SBDS central" evidence="9">
    <location>
        <begin position="128"/>
        <end position="191"/>
    </location>
</feature>
<gene>
    <name evidence="11" type="ORF">EV421DRAFT_1729385</name>
</gene>
<proteinExistence type="inferred from homology"/>
<feature type="domain" description="Ribosome maturation protein SDO1/SBDS N-terminal" evidence="8">
    <location>
        <begin position="15"/>
        <end position="54"/>
    </location>
</feature>
<dbReference type="InterPro" id="IPR036786">
    <property type="entry name" value="Ribosome_mat_SBDS_N_sf"/>
</dbReference>
<evidence type="ECO:0000259" key="10">
    <source>
        <dbReference type="Pfam" id="PF20268"/>
    </source>
</evidence>
<dbReference type="GO" id="GO:0042256">
    <property type="term" value="P:cytosolic ribosome assembly"/>
    <property type="evidence" value="ECO:0007669"/>
    <property type="project" value="InterPro"/>
</dbReference>
<evidence type="ECO:0000256" key="7">
    <source>
        <dbReference type="ARBA" id="ARBA00049708"/>
    </source>
</evidence>
<feature type="domain" description="Ribosome maturation protein SDO1/SBDS N-terminal" evidence="8">
    <location>
        <begin position="61"/>
        <end position="119"/>
    </location>
</feature>
<dbReference type="Gene3D" id="3.30.70.240">
    <property type="match status" value="1"/>
</dbReference>
<dbReference type="EMBL" id="JAUEPT010000001">
    <property type="protein sequence ID" value="KAK0456840.1"/>
    <property type="molecule type" value="Genomic_DNA"/>
</dbReference>
<name>A0AA39KBB8_9AGAR</name>
<dbReference type="GO" id="GO:0005737">
    <property type="term" value="C:cytoplasm"/>
    <property type="evidence" value="ECO:0007669"/>
    <property type="project" value="UniProtKB-SubCell"/>
</dbReference>
<dbReference type="PANTHER" id="PTHR10927">
    <property type="entry name" value="RIBOSOME MATURATION PROTEIN SBDS"/>
    <property type="match status" value="1"/>
</dbReference>
<feature type="domain" description="Ribosome maturation protein SDO1/SBDS C-terminal" evidence="10">
    <location>
        <begin position="193"/>
        <end position="260"/>
    </location>
</feature>
<dbReference type="Pfam" id="PF01172">
    <property type="entry name" value="SBDS_N"/>
    <property type="match status" value="2"/>
</dbReference>
<comment type="subcellular location">
    <subcellularLocation>
        <location evidence="2">Cytoplasm</location>
    </subcellularLocation>
    <subcellularLocation>
        <location evidence="1">Nucleus</location>
    </subcellularLocation>
</comment>
<accession>A0AA39KBB8</accession>
<dbReference type="InterPro" id="IPR018978">
    <property type="entry name" value="SDO1/SBDS_central"/>
</dbReference>
<dbReference type="Pfam" id="PF09377">
    <property type="entry name" value="SBDS_domain_II"/>
    <property type="match status" value="1"/>
</dbReference>
<keyword evidence="12" id="KW-1185">Reference proteome</keyword>
<dbReference type="InterPro" id="IPR002140">
    <property type="entry name" value="Sdo1/SBDS"/>
</dbReference>
<dbReference type="PROSITE" id="PS01267">
    <property type="entry name" value="UPF0023"/>
    <property type="match status" value="1"/>
</dbReference>
<evidence type="ECO:0000313" key="12">
    <source>
        <dbReference type="Proteomes" id="UP001175226"/>
    </source>
</evidence>
<dbReference type="NCBIfam" id="TIGR00291">
    <property type="entry name" value="RNA_SBDS"/>
    <property type="match status" value="1"/>
</dbReference>
<dbReference type="InterPro" id="IPR046928">
    <property type="entry name" value="SDO1/SBDS_C"/>
</dbReference>
<evidence type="ECO:0000256" key="1">
    <source>
        <dbReference type="ARBA" id="ARBA00004123"/>
    </source>
</evidence>
<dbReference type="Gene3D" id="3.30.1250.10">
    <property type="entry name" value="Ribosome maturation protein SBDS, N-terminal domain"/>
    <property type="match status" value="1"/>
</dbReference>
<dbReference type="Gene3D" id="1.10.10.900">
    <property type="entry name" value="SBDS protein C-terminal domain, subdomain 1"/>
    <property type="match status" value="1"/>
</dbReference>
<organism evidence="11 12">
    <name type="scientific">Armillaria borealis</name>
    <dbReference type="NCBI Taxonomy" id="47425"/>
    <lineage>
        <taxon>Eukaryota</taxon>
        <taxon>Fungi</taxon>
        <taxon>Dikarya</taxon>
        <taxon>Basidiomycota</taxon>
        <taxon>Agaricomycotina</taxon>
        <taxon>Agaricomycetes</taxon>
        <taxon>Agaricomycetidae</taxon>
        <taxon>Agaricales</taxon>
        <taxon>Marasmiineae</taxon>
        <taxon>Physalacriaceae</taxon>
        <taxon>Armillaria</taxon>
    </lineage>
</organism>
<dbReference type="SUPFAM" id="SSF89895">
    <property type="entry name" value="FYSH domain"/>
    <property type="match status" value="1"/>
</dbReference>
<dbReference type="InterPro" id="IPR019783">
    <property type="entry name" value="SDO1/SBDS_N"/>
</dbReference>
<dbReference type="InterPro" id="IPR018023">
    <property type="entry name" value="Ribosome_mat_SBDS_CS"/>
</dbReference>
<evidence type="ECO:0000256" key="3">
    <source>
        <dbReference type="ARBA" id="ARBA00007433"/>
    </source>
</evidence>
<keyword evidence="6" id="KW-0539">Nucleus</keyword>